<feature type="signal peptide" evidence="1">
    <location>
        <begin position="1"/>
        <end position="18"/>
    </location>
</feature>
<evidence type="ECO:0000259" key="2">
    <source>
        <dbReference type="Pfam" id="PF07510"/>
    </source>
</evidence>
<protein>
    <submittedName>
        <fullName evidence="3">Secreted protein</fullName>
    </submittedName>
</protein>
<gene>
    <name evidence="3" type="ORF">N7482_010795</name>
</gene>
<evidence type="ECO:0000313" key="4">
    <source>
        <dbReference type="Proteomes" id="UP001149163"/>
    </source>
</evidence>
<dbReference type="AlphaFoldDB" id="A0A9W9HL53"/>
<comment type="caution">
    <text evidence="3">The sequence shown here is derived from an EMBL/GenBank/DDBJ whole genome shotgun (WGS) entry which is preliminary data.</text>
</comment>
<reference evidence="3" key="1">
    <citation type="submission" date="2022-11" db="EMBL/GenBank/DDBJ databases">
        <authorList>
            <person name="Petersen C."/>
        </authorList>
    </citation>
    <scope>NUCLEOTIDE SEQUENCE</scope>
    <source>
        <strain evidence="3">IBT 26290</strain>
    </source>
</reference>
<dbReference type="PANTHER" id="PTHR24094">
    <property type="entry name" value="SECRETED PROTEIN"/>
    <property type="match status" value="1"/>
</dbReference>
<dbReference type="OrthoDB" id="3162605at2759"/>
<feature type="domain" description="GmrSD restriction endonucleases C-terminal" evidence="2">
    <location>
        <begin position="108"/>
        <end position="216"/>
    </location>
</feature>
<dbReference type="PANTHER" id="PTHR24094:SF15">
    <property type="entry name" value="AMP-DEPENDENT SYNTHETASE_LIGASE DOMAIN-CONTAINING PROTEIN-RELATED"/>
    <property type="match status" value="1"/>
</dbReference>
<dbReference type="Proteomes" id="UP001149163">
    <property type="component" value="Unassembled WGS sequence"/>
</dbReference>
<evidence type="ECO:0000313" key="3">
    <source>
        <dbReference type="EMBL" id="KAJ5150337.1"/>
    </source>
</evidence>
<dbReference type="RefSeq" id="XP_056538110.1">
    <property type="nucleotide sequence ID" value="XM_056692909.1"/>
</dbReference>
<evidence type="ECO:0000256" key="1">
    <source>
        <dbReference type="SAM" id="SignalP"/>
    </source>
</evidence>
<dbReference type="GeneID" id="81432085"/>
<feature type="chain" id="PRO_5040902370" evidence="1">
    <location>
        <begin position="19"/>
        <end position="222"/>
    </location>
</feature>
<sequence>MLQKIVGLLAVQAALVASLPAPEPAPSPPGVPSASTARSELAALTVAPQGSQDGYSRAEFPHWITQSGSCDTRDVVLKRDGTNVVQSASGCTTTSGTWVSPYDGATWTASSDVDIDHLVPLSNAWKSGASAWTTADRQAFANDLTHPQLLAVTDNVNESKGDKGPEEWKPPLGKRTGRGFSGYPIVSYYCTYAEMWVKVKSVYSLTITSEEKSALSDMLDTC</sequence>
<dbReference type="Pfam" id="PF07510">
    <property type="entry name" value="GmrSD_C"/>
    <property type="match status" value="1"/>
</dbReference>
<reference evidence="3" key="2">
    <citation type="journal article" date="2023" name="IMA Fungus">
        <title>Comparative genomic study of the Penicillium genus elucidates a diverse pangenome and 15 lateral gene transfer events.</title>
        <authorList>
            <person name="Petersen C."/>
            <person name="Sorensen T."/>
            <person name="Nielsen M.R."/>
            <person name="Sondergaard T.E."/>
            <person name="Sorensen J.L."/>
            <person name="Fitzpatrick D.A."/>
            <person name="Frisvad J.C."/>
            <person name="Nielsen K.L."/>
        </authorList>
    </citation>
    <scope>NUCLEOTIDE SEQUENCE</scope>
    <source>
        <strain evidence="3">IBT 26290</strain>
    </source>
</reference>
<dbReference type="EMBL" id="JAPQKN010000009">
    <property type="protein sequence ID" value="KAJ5150337.1"/>
    <property type="molecule type" value="Genomic_DNA"/>
</dbReference>
<organism evidence="3 4">
    <name type="scientific">Penicillium canariense</name>
    <dbReference type="NCBI Taxonomy" id="189055"/>
    <lineage>
        <taxon>Eukaryota</taxon>
        <taxon>Fungi</taxon>
        <taxon>Dikarya</taxon>
        <taxon>Ascomycota</taxon>
        <taxon>Pezizomycotina</taxon>
        <taxon>Eurotiomycetes</taxon>
        <taxon>Eurotiomycetidae</taxon>
        <taxon>Eurotiales</taxon>
        <taxon>Aspergillaceae</taxon>
        <taxon>Penicillium</taxon>
    </lineage>
</organism>
<name>A0A9W9HL53_9EURO</name>
<dbReference type="InterPro" id="IPR011089">
    <property type="entry name" value="GmrSD_C"/>
</dbReference>
<proteinExistence type="predicted"/>
<keyword evidence="1" id="KW-0732">Signal</keyword>
<keyword evidence="4" id="KW-1185">Reference proteome</keyword>
<accession>A0A9W9HL53</accession>